<evidence type="ECO:0000313" key="3">
    <source>
        <dbReference type="EMBL" id="XCC63000.1"/>
    </source>
</evidence>
<dbReference type="InterPro" id="IPR052174">
    <property type="entry name" value="Flavoredoxin"/>
</dbReference>
<gene>
    <name evidence="3" type="ORF">PUP29_03540</name>
</gene>
<reference evidence="3" key="1">
    <citation type="submission" date="2023-02" db="EMBL/GenBank/DDBJ databases">
        <title>Gut commensal Christensenella minuta modulates host metabolism via a new class of secondary bile acids.</title>
        <authorList>
            <person name="Liu C."/>
        </authorList>
    </citation>
    <scope>NUCLEOTIDE SEQUENCE</scope>
    <source>
        <strain evidence="3">CA70</strain>
    </source>
</reference>
<feature type="domain" description="Flavin reductase like" evidence="2">
    <location>
        <begin position="23"/>
        <end position="164"/>
    </location>
</feature>
<evidence type="ECO:0000256" key="1">
    <source>
        <dbReference type="ARBA" id="ARBA00038054"/>
    </source>
</evidence>
<dbReference type="GO" id="GO:0016646">
    <property type="term" value="F:oxidoreductase activity, acting on the CH-NH group of donors, NAD or NADP as acceptor"/>
    <property type="evidence" value="ECO:0007669"/>
    <property type="project" value="UniProtKB-ARBA"/>
</dbReference>
<sequence>MTDFKEFELTEWKENPFQSIGKDWMLVTAESEGRVNAMTASWGGLGVMWGKNVAFVVIRPQRYTKEFIDMTDHFSLAFMDESYRKTLNYFGTVSGRDEDKVKISGLTVIHEEKTPCFAEAKTILICRKLYAQEYAPECFLDKEPDQKWYPDKDYHTLYIAEIVKALRK</sequence>
<dbReference type="Gene3D" id="2.30.110.10">
    <property type="entry name" value="Electron Transport, Fmn-binding Protein, Chain A"/>
    <property type="match status" value="1"/>
</dbReference>
<dbReference type="AlphaFoldDB" id="A0AAU8AAV5"/>
<comment type="similarity">
    <text evidence="1">Belongs to the flavoredoxin family.</text>
</comment>
<dbReference type="Pfam" id="PF01613">
    <property type="entry name" value="Flavin_Reduct"/>
    <property type="match status" value="1"/>
</dbReference>
<evidence type="ECO:0000259" key="2">
    <source>
        <dbReference type="Pfam" id="PF01613"/>
    </source>
</evidence>
<dbReference type="InterPro" id="IPR012349">
    <property type="entry name" value="Split_barrel_FMN-bd"/>
</dbReference>
<dbReference type="PANTHER" id="PTHR43567:SF5">
    <property type="entry name" value="HYPOTHETICAL CYTOSOLIC PROTEIN"/>
    <property type="match status" value="1"/>
</dbReference>
<protein>
    <submittedName>
        <fullName evidence="3">Flavin reductase family protein</fullName>
    </submittedName>
</protein>
<dbReference type="RefSeq" id="WP_079547190.1">
    <property type="nucleotide sequence ID" value="NZ_CP117826.1"/>
</dbReference>
<organism evidence="3">
    <name type="scientific">Christensenella massiliensis</name>
    <dbReference type="NCBI Taxonomy" id="1805714"/>
    <lineage>
        <taxon>Bacteria</taxon>
        <taxon>Bacillati</taxon>
        <taxon>Bacillota</taxon>
        <taxon>Clostridia</taxon>
        <taxon>Christensenellales</taxon>
        <taxon>Christensenellaceae</taxon>
        <taxon>Christensenella</taxon>
    </lineage>
</organism>
<proteinExistence type="inferred from homology"/>
<accession>A0AAU8AAV5</accession>
<dbReference type="InterPro" id="IPR002563">
    <property type="entry name" value="Flavin_Rdtase-like_dom"/>
</dbReference>
<dbReference type="SUPFAM" id="SSF50475">
    <property type="entry name" value="FMN-binding split barrel"/>
    <property type="match status" value="1"/>
</dbReference>
<dbReference type="EMBL" id="CP117826">
    <property type="protein sequence ID" value="XCC63000.1"/>
    <property type="molecule type" value="Genomic_DNA"/>
</dbReference>
<dbReference type="GO" id="GO:0010181">
    <property type="term" value="F:FMN binding"/>
    <property type="evidence" value="ECO:0007669"/>
    <property type="project" value="InterPro"/>
</dbReference>
<dbReference type="PANTHER" id="PTHR43567">
    <property type="entry name" value="FLAVOREDOXIN-RELATED-RELATED"/>
    <property type="match status" value="1"/>
</dbReference>
<name>A0AAU8AAV5_9FIRM</name>